<keyword evidence="2" id="KW-0012">Acyltransferase</keyword>
<comment type="similarity">
    <text evidence="3">Belongs to the acetyltransferase family. RimJ subfamily.</text>
</comment>
<dbReference type="EMBL" id="JANUGX010000003">
    <property type="protein sequence ID" value="MCS0588410.1"/>
    <property type="molecule type" value="Genomic_DNA"/>
</dbReference>
<dbReference type="PROSITE" id="PS51186">
    <property type="entry name" value="GNAT"/>
    <property type="match status" value="1"/>
</dbReference>
<sequence>MDTIALIPPAHADLDALLAFELANRAFFEATINARPPAYYSREGVARAIGAAIEDAANDRGYQFLVKSAQGELLGRVNLSGIKRAHFHSGVLGYRIGQSAGGRGVASAAVRQVLAIAFGRLGLKRIEADASIENAGSIRVLERNGFVQYGRSRRSFELQGRWYDRLHFERHAPA</sequence>
<gene>
    <name evidence="5" type="ORF">NX782_04250</name>
</gene>
<dbReference type="InterPro" id="IPR051531">
    <property type="entry name" value="N-acetyltransferase"/>
</dbReference>
<keyword evidence="1" id="KW-0808">Transferase</keyword>
<dbReference type="RefSeq" id="WP_258844173.1">
    <property type="nucleotide sequence ID" value="NZ_JANUGX010000003.1"/>
</dbReference>
<accession>A0ABT2A2J5</accession>
<evidence type="ECO:0000313" key="5">
    <source>
        <dbReference type="EMBL" id="MCS0588410.1"/>
    </source>
</evidence>
<reference evidence="5 6" key="1">
    <citation type="submission" date="2022-08" db="EMBL/GenBank/DDBJ databases">
        <title>Reclassification of Massilia species as members of the genera Telluria, Duganella, Pseudoduganella, Mokoshia gen. nov. and Zemynaea gen. nov. using orthogonal and non-orthogonal genome-based approaches.</title>
        <authorList>
            <person name="Bowman J.P."/>
        </authorList>
    </citation>
    <scope>NUCLEOTIDE SEQUENCE [LARGE SCALE GENOMIC DNA]</scope>
    <source>
        <strain evidence="5 6">LMG 28164</strain>
    </source>
</reference>
<evidence type="ECO:0000256" key="1">
    <source>
        <dbReference type="ARBA" id="ARBA00022679"/>
    </source>
</evidence>
<comment type="caution">
    <text evidence="5">The sequence shown here is derived from an EMBL/GenBank/DDBJ whole genome shotgun (WGS) entry which is preliminary data.</text>
</comment>
<proteinExistence type="inferred from homology"/>
<organism evidence="5 6">
    <name type="scientific">Massilia norwichensis</name>
    <dbReference type="NCBI Taxonomy" id="1442366"/>
    <lineage>
        <taxon>Bacteria</taxon>
        <taxon>Pseudomonadati</taxon>
        <taxon>Pseudomonadota</taxon>
        <taxon>Betaproteobacteria</taxon>
        <taxon>Burkholderiales</taxon>
        <taxon>Oxalobacteraceae</taxon>
        <taxon>Telluria group</taxon>
        <taxon>Massilia</taxon>
    </lineage>
</organism>
<dbReference type="InterPro" id="IPR016181">
    <property type="entry name" value="Acyl_CoA_acyltransferase"/>
</dbReference>
<dbReference type="InterPro" id="IPR000182">
    <property type="entry name" value="GNAT_dom"/>
</dbReference>
<dbReference type="Gene3D" id="3.40.630.30">
    <property type="match status" value="1"/>
</dbReference>
<feature type="domain" description="N-acetyltransferase" evidence="4">
    <location>
        <begin position="4"/>
        <end position="169"/>
    </location>
</feature>
<protein>
    <submittedName>
        <fullName evidence="5">GNAT family N-acetyltransferase</fullName>
    </submittedName>
</protein>
<evidence type="ECO:0000256" key="3">
    <source>
        <dbReference type="ARBA" id="ARBA00038502"/>
    </source>
</evidence>
<dbReference type="Pfam" id="PF13302">
    <property type="entry name" value="Acetyltransf_3"/>
    <property type="match status" value="1"/>
</dbReference>
<dbReference type="PANTHER" id="PTHR43792">
    <property type="entry name" value="GNAT FAMILY, PUTATIVE (AFU_ORTHOLOGUE AFUA_3G00765)-RELATED-RELATED"/>
    <property type="match status" value="1"/>
</dbReference>
<evidence type="ECO:0000259" key="4">
    <source>
        <dbReference type="PROSITE" id="PS51186"/>
    </source>
</evidence>
<evidence type="ECO:0000256" key="2">
    <source>
        <dbReference type="ARBA" id="ARBA00023315"/>
    </source>
</evidence>
<name>A0ABT2A2J5_9BURK</name>
<evidence type="ECO:0000313" key="6">
    <source>
        <dbReference type="Proteomes" id="UP001205560"/>
    </source>
</evidence>
<dbReference type="PANTHER" id="PTHR43792:SF8">
    <property type="entry name" value="[RIBOSOMAL PROTEIN US5]-ALANINE N-ACETYLTRANSFERASE"/>
    <property type="match status" value="1"/>
</dbReference>
<keyword evidence="6" id="KW-1185">Reference proteome</keyword>
<dbReference type="Proteomes" id="UP001205560">
    <property type="component" value="Unassembled WGS sequence"/>
</dbReference>
<dbReference type="SUPFAM" id="SSF55729">
    <property type="entry name" value="Acyl-CoA N-acyltransferases (Nat)"/>
    <property type="match status" value="1"/>
</dbReference>